<reference evidence="1" key="2">
    <citation type="submission" date="2014-06" db="EMBL/GenBank/DDBJ databases">
        <title>The complete genome of Blastobotrys (Arxula) adeninivorans LS3 - a yeast of biotechnological interest.</title>
        <authorList>
            <person name="Kunze G."/>
            <person name="Gaillardin C."/>
            <person name="Czernicka M."/>
            <person name="Durrens P."/>
            <person name="Martin T."/>
            <person name="Boer E."/>
            <person name="Gabaldon T."/>
            <person name="Cruz J."/>
            <person name="Talla E."/>
            <person name="Marck C."/>
            <person name="Goffeau A."/>
            <person name="Barbe V."/>
            <person name="Baret P."/>
            <person name="Baronian K."/>
            <person name="Beier S."/>
            <person name="Bleykasten C."/>
            <person name="Bode R."/>
            <person name="Casaregola S."/>
            <person name="Despons L."/>
            <person name="Fairhead C."/>
            <person name="Giersberg M."/>
            <person name="Gierski P."/>
            <person name="Hahnel U."/>
            <person name="Hartmann A."/>
            <person name="Jankowska D."/>
            <person name="Jubin C."/>
            <person name="Jung P."/>
            <person name="Lafontaine I."/>
            <person name="Leh-Louis V."/>
            <person name="Lemaire M."/>
            <person name="Marcet-Houben M."/>
            <person name="Mascher M."/>
            <person name="Morel G."/>
            <person name="Richard G.-F."/>
            <person name="Riechen J."/>
            <person name="Sacerdot C."/>
            <person name="Sarkar A."/>
            <person name="Savel G."/>
            <person name="Schacherer J."/>
            <person name="Sherman D."/>
            <person name="Straub M.-L."/>
            <person name="Stein N."/>
            <person name="Thierry A."/>
            <person name="Trautwein-Schult A."/>
            <person name="Westhof E."/>
            <person name="Worch S."/>
            <person name="Dujon B."/>
            <person name="Souciet J.-L."/>
            <person name="Wincker P."/>
            <person name="Scholz U."/>
            <person name="Neuveglise N."/>
        </authorList>
    </citation>
    <scope>NUCLEOTIDE SEQUENCE</scope>
    <source>
        <strain evidence="1">LS3</strain>
    </source>
</reference>
<dbReference type="GO" id="GO:0005759">
    <property type="term" value="C:mitochondrial matrix"/>
    <property type="evidence" value="ECO:0007669"/>
    <property type="project" value="TreeGrafter"/>
</dbReference>
<dbReference type="GO" id="GO:0033615">
    <property type="term" value="P:mitochondrial proton-transporting ATP synthase complex assembly"/>
    <property type="evidence" value="ECO:0007669"/>
    <property type="project" value="InterPro"/>
</dbReference>
<evidence type="ECO:0000313" key="1">
    <source>
        <dbReference type="EMBL" id="CDP38818.1"/>
    </source>
</evidence>
<gene>
    <name evidence="1" type="ORF">GNLVRS02_ARAD1D43318g</name>
</gene>
<dbReference type="EMBL" id="HG937694">
    <property type="protein sequence ID" value="CDP38818.1"/>
    <property type="molecule type" value="Genomic_DNA"/>
</dbReference>
<dbReference type="PANTHER" id="PTHR28015:SF1">
    <property type="entry name" value="ATP SYNTHASE ASSEMBLY FACTOR FMC1, MITOCHONDRIAL"/>
    <property type="match status" value="1"/>
</dbReference>
<proteinExistence type="predicted"/>
<organism evidence="1">
    <name type="scientific">Blastobotrys adeninivorans</name>
    <name type="common">Yeast</name>
    <name type="synonym">Arxula adeninivorans</name>
    <dbReference type="NCBI Taxonomy" id="409370"/>
    <lineage>
        <taxon>Eukaryota</taxon>
        <taxon>Fungi</taxon>
        <taxon>Dikarya</taxon>
        <taxon>Ascomycota</taxon>
        <taxon>Saccharomycotina</taxon>
        <taxon>Dipodascomycetes</taxon>
        <taxon>Dipodascales</taxon>
        <taxon>Trichomonascaceae</taxon>
        <taxon>Blastobotrys</taxon>
    </lineage>
</organism>
<dbReference type="Pfam" id="PF13233">
    <property type="entry name" value="Complex1_LYR_2"/>
    <property type="match status" value="1"/>
</dbReference>
<dbReference type="PANTHER" id="PTHR28015">
    <property type="entry name" value="ATP SYNTHASE ASSEMBLY FACTOR FMC1, MITOCHONDRIAL"/>
    <property type="match status" value="1"/>
</dbReference>
<protein>
    <submittedName>
        <fullName evidence="1">ARAD1D43318p</fullName>
    </submittedName>
</protein>
<sequence length="151" mass="17488">MDARMLYRRLYRELSYQALEASKVQTAQLKRREAALAAYRKRLAEQKQAQAEGRDVVNPSPALSKRLKAGPLYDSKALRECFTGAAKDPKQTLEYGQEVWEYLRSQRTYKDLLARYNPGATMDDEERIRLSAQRVGLALPKTMREQLDIIY</sequence>
<dbReference type="AlphaFoldDB" id="A0A060TCY7"/>
<reference evidence="1" key="1">
    <citation type="submission" date="2014-02" db="EMBL/GenBank/DDBJ databases">
        <authorList>
            <person name="Genoscope - CEA"/>
        </authorList>
    </citation>
    <scope>NUCLEOTIDE SEQUENCE</scope>
    <source>
        <strain evidence="1">LS3</strain>
    </source>
</reference>
<dbReference type="InterPro" id="IPR039196">
    <property type="entry name" value="Fmc1"/>
</dbReference>
<accession>A0A060TCY7</accession>
<dbReference type="PhylomeDB" id="A0A060TCY7"/>
<name>A0A060TCY7_BLAAD</name>